<dbReference type="EMBL" id="SACK01000008">
    <property type="protein sequence ID" value="RVT98507.1"/>
    <property type="molecule type" value="Genomic_DNA"/>
</dbReference>
<dbReference type="Gene3D" id="3.30.565.10">
    <property type="entry name" value="Histidine kinase-like ATPase, C-terminal domain"/>
    <property type="match status" value="1"/>
</dbReference>
<dbReference type="OrthoDB" id="9813151at2"/>
<evidence type="ECO:0000313" key="9">
    <source>
        <dbReference type="Proteomes" id="UP000282759"/>
    </source>
</evidence>
<feature type="domain" description="Histidine kinase" evidence="7">
    <location>
        <begin position="1"/>
        <end position="191"/>
    </location>
</feature>
<keyword evidence="9" id="KW-1185">Reference proteome</keyword>
<dbReference type="InterPro" id="IPR003594">
    <property type="entry name" value="HATPase_dom"/>
</dbReference>
<sequence length="192" mass="21336">MISLLSSCANWQKVLKKSAVKLTYLIADLLNTTKIEQGQLSLNRTTFPVSELLNSCCSHIEAEGTYRLKLEGDLSAFLYADQQKIEQVLVNLVNNAVKYAPKSLFITFRVEQLPSAVKITVSDEGPGIALEHLSHLFDRYFRADQQKSQTSGLGLGLYISSEIIRRHGGRMGVDTSPGEGASFWFTLPNPDR</sequence>
<accession>A0A3S2UKA2</accession>
<dbReference type="SUPFAM" id="SSF55874">
    <property type="entry name" value="ATPase domain of HSP90 chaperone/DNA topoisomerase II/histidine kinase"/>
    <property type="match status" value="1"/>
</dbReference>
<dbReference type="InterPro" id="IPR050736">
    <property type="entry name" value="Sensor_HK_Regulatory"/>
</dbReference>
<dbReference type="PANTHER" id="PTHR43711:SF1">
    <property type="entry name" value="HISTIDINE KINASE 1"/>
    <property type="match status" value="1"/>
</dbReference>
<dbReference type="PROSITE" id="PS50109">
    <property type="entry name" value="HIS_KIN"/>
    <property type="match status" value="1"/>
</dbReference>
<keyword evidence="5 8" id="KW-0418">Kinase</keyword>
<evidence type="ECO:0000256" key="3">
    <source>
        <dbReference type="ARBA" id="ARBA00022553"/>
    </source>
</evidence>
<protein>
    <recommendedName>
        <fullName evidence="2">histidine kinase</fullName>
        <ecNumber evidence="2">2.7.13.3</ecNumber>
    </recommendedName>
</protein>
<keyword evidence="3" id="KW-0597">Phosphoprotein</keyword>
<dbReference type="PRINTS" id="PR00344">
    <property type="entry name" value="BCTRLSENSOR"/>
</dbReference>
<dbReference type="InterPro" id="IPR004358">
    <property type="entry name" value="Sig_transdc_His_kin-like_C"/>
</dbReference>
<evidence type="ECO:0000256" key="5">
    <source>
        <dbReference type="ARBA" id="ARBA00022777"/>
    </source>
</evidence>
<gene>
    <name evidence="8" type="ORF">EOD41_17120</name>
</gene>
<dbReference type="Pfam" id="PF02518">
    <property type="entry name" value="HATPase_c"/>
    <property type="match status" value="1"/>
</dbReference>
<dbReference type="EC" id="2.7.13.3" evidence="2"/>
<dbReference type="Proteomes" id="UP000282759">
    <property type="component" value="Unassembled WGS sequence"/>
</dbReference>
<name>A0A3S2UKA2_9SPHI</name>
<evidence type="ECO:0000313" key="8">
    <source>
        <dbReference type="EMBL" id="RVT98507.1"/>
    </source>
</evidence>
<comment type="catalytic activity">
    <reaction evidence="1">
        <text>ATP + protein L-histidine = ADP + protein N-phospho-L-histidine.</text>
        <dbReference type="EC" id="2.7.13.3"/>
    </reaction>
</comment>
<evidence type="ECO:0000256" key="4">
    <source>
        <dbReference type="ARBA" id="ARBA00022679"/>
    </source>
</evidence>
<evidence type="ECO:0000256" key="6">
    <source>
        <dbReference type="ARBA" id="ARBA00023012"/>
    </source>
</evidence>
<dbReference type="FunFam" id="3.30.565.10:FF:000006">
    <property type="entry name" value="Sensor histidine kinase WalK"/>
    <property type="match status" value="1"/>
</dbReference>
<keyword evidence="6" id="KW-0902">Two-component regulatory system</keyword>
<dbReference type="InterPro" id="IPR036890">
    <property type="entry name" value="HATPase_C_sf"/>
</dbReference>
<comment type="caution">
    <text evidence="8">The sequence shown here is derived from an EMBL/GenBank/DDBJ whole genome shotgun (WGS) entry which is preliminary data.</text>
</comment>
<dbReference type="AlphaFoldDB" id="A0A3S2UKA2"/>
<dbReference type="GO" id="GO:0000160">
    <property type="term" value="P:phosphorelay signal transduction system"/>
    <property type="evidence" value="ECO:0007669"/>
    <property type="project" value="UniProtKB-KW"/>
</dbReference>
<keyword evidence="4" id="KW-0808">Transferase</keyword>
<organism evidence="8 9">
    <name type="scientific">Mucilaginibacter limnophilus</name>
    <dbReference type="NCBI Taxonomy" id="1932778"/>
    <lineage>
        <taxon>Bacteria</taxon>
        <taxon>Pseudomonadati</taxon>
        <taxon>Bacteroidota</taxon>
        <taxon>Sphingobacteriia</taxon>
        <taxon>Sphingobacteriales</taxon>
        <taxon>Sphingobacteriaceae</taxon>
        <taxon>Mucilaginibacter</taxon>
    </lineage>
</organism>
<reference evidence="8 9" key="1">
    <citation type="submission" date="2019-01" db="EMBL/GenBank/DDBJ databases">
        <authorList>
            <person name="Chen W.-M."/>
        </authorList>
    </citation>
    <scope>NUCLEOTIDE SEQUENCE [LARGE SCALE GENOMIC DNA]</scope>
    <source>
        <strain evidence="8 9">YBJ-36</strain>
    </source>
</reference>
<dbReference type="SMART" id="SM00387">
    <property type="entry name" value="HATPase_c"/>
    <property type="match status" value="1"/>
</dbReference>
<dbReference type="CDD" id="cd00075">
    <property type="entry name" value="HATPase"/>
    <property type="match status" value="1"/>
</dbReference>
<proteinExistence type="predicted"/>
<evidence type="ECO:0000256" key="1">
    <source>
        <dbReference type="ARBA" id="ARBA00000085"/>
    </source>
</evidence>
<evidence type="ECO:0000256" key="2">
    <source>
        <dbReference type="ARBA" id="ARBA00012438"/>
    </source>
</evidence>
<evidence type="ECO:0000259" key="7">
    <source>
        <dbReference type="PROSITE" id="PS50109"/>
    </source>
</evidence>
<dbReference type="InterPro" id="IPR005467">
    <property type="entry name" value="His_kinase_dom"/>
</dbReference>
<dbReference type="PANTHER" id="PTHR43711">
    <property type="entry name" value="TWO-COMPONENT HISTIDINE KINASE"/>
    <property type="match status" value="1"/>
</dbReference>
<dbReference type="GO" id="GO:0004673">
    <property type="term" value="F:protein histidine kinase activity"/>
    <property type="evidence" value="ECO:0007669"/>
    <property type="project" value="UniProtKB-EC"/>
</dbReference>